<comment type="caution">
    <text evidence="2">The sequence shown here is derived from an EMBL/GenBank/DDBJ whole genome shotgun (WGS) entry which is preliminary data.</text>
</comment>
<evidence type="ECO:0000313" key="3">
    <source>
        <dbReference type="Proteomes" id="UP001153678"/>
    </source>
</evidence>
<dbReference type="Pfam" id="PF00069">
    <property type="entry name" value="Pkinase"/>
    <property type="match status" value="1"/>
</dbReference>
<dbReference type="SUPFAM" id="SSF56112">
    <property type="entry name" value="Protein kinase-like (PK-like)"/>
    <property type="match status" value="2"/>
</dbReference>
<dbReference type="Proteomes" id="UP001153678">
    <property type="component" value="Unassembled WGS sequence"/>
</dbReference>
<name>A0A9W4STY1_9GLOM</name>
<evidence type="ECO:0000259" key="1">
    <source>
        <dbReference type="PROSITE" id="PS50011"/>
    </source>
</evidence>
<organism evidence="2 3">
    <name type="scientific">Funneliformis geosporum</name>
    <dbReference type="NCBI Taxonomy" id="1117311"/>
    <lineage>
        <taxon>Eukaryota</taxon>
        <taxon>Fungi</taxon>
        <taxon>Fungi incertae sedis</taxon>
        <taxon>Mucoromycota</taxon>
        <taxon>Glomeromycotina</taxon>
        <taxon>Glomeromycetes</taxon>
        <taxon>Glomerales</taxon>
        <taxon>Glomeraceae</taxon>
        <taxon>Funneliformis</taxon>
    </lineage>
</organism>
<proteinExistence type="predicted"/>
<dbReference type="InterPro" id="IPR001245">
    <property type="entry name" value="Ser-Thr/Tyr_kinase_cat_dom"/>
</dbReference>
<dbReference type="InterPro" id="IPR000719">
    <property type="entry name" value="Prot_kinase_dom"/>
</dbReference>
<dbReference type="GO" id="GO:0004674">
    <property type="term" value="F:protein serine/threonine kinase activity"/>
    <property type="evidence" value="ECO:0007669"/>
    <property type="project" value="TreeGrafter"/>
</dbReference>
<dbReference type="PROSITE" id="PS50011">
    <property type="entry name" value="PROTEIN_KINASE_DOM"/>
    <property type="match status" value="1"/>
</dbReference>
<protein>
    <submittedName>
        <fullName evidence="2">4603_t:CDS:1</fullName>
    </submittedName>
</protein>
<dbReference type="Gene3D" id="1.10.510.10">
    <property type="entry name" value="Transferase(Phosphotransferase) domain 1"/>
    <property type="match status" value="2"/>
</dbReference>
<dbReference type="AlphaFoldDB" id="A0A9W4STY1"/>
<sequence>MLSQITYGLKTIHDANFIHRDFHSGNILLIDLECQIGDLGLSQPATNTISNDEIYGVIPYIAPEVFNGAPFSKASDIYNTEQYIKAEQKRSDSMSSGSLGPELDEIPLISSFSSINSFKSLDINNSIAQGGFSNIYHATWSNGEYQHSLAIKGFSNSLRNINKYFLNELKSYYYCYKERSNILQCYGVTKNPDTNEYMIIVQYANDGNLHYLQKHFKDIRWERKLEMQASDIYRKRPEITSDTPECFVNLMKRCWNSITEIHKTLRLLGPEFDEIPLISSFSSINSFKSLDNNNRVTLFEVKAGIYMILEISLWIFNVKNSGHRFCSKKCNSRHFYDEPSDIFRTFNFIR</sequence>
<feature type="domain" description="Protein kinase" evidence="1">
    <location>
        <begin position="1"/>
        <end position="198"/>
    </location>
</feature>
<reference evidence="2" key="1">
    <citation type="submission" date="2022-08" db="EMBL/GenBank/DDBJ databases">
        <authorList>
            <person name="Kallberg Y."/>
            <person name="Tangrot J."/>
            <person name="Rosling A."/>
        </authorList>
    </citation>
    <scope>NUCLEOTIDE SEQUENCE</scope>
    <source>
        <strain evidence="2">Wild A</strain>
    </source>
</reference>
<dbReference type="OrthoDB" id="2441532at2759"/>
<dbReference type="PANTHER" id="PTHR44329">
    <property type="entry name" value="SERINE/THREONINE-PROTEIN KINASE TNNI3K-RELATED"/>
    <property type="match status" value="1"/>
</dbReference>
<dbReference type="EMBL" id="CAMKVN010002374">
    <property type="protein sequence ID" value="CAI2180801.1"/>
    <property type="molecule type" value="Genomic_DNA"/>
</dbReference>
<evidence type="ECO:0000313" key="2">
    <source>
        <dbReference type="EMBL" id="CAI2180801.1"/>
    </source>
</evidence>
<dbReference type="Pfam" id="PF07714">
    <property type="entry name" value="PK_Tyr_Ser-Thr"/>
    <property type="match status" value="1"/>
</dbReference>
<accession>A0A9W4STY1</accession>
<dbReference type="InterPro" id="IPR051681">
    <property type="entry name" value="Ser/Thr_Kinases-Pseudokinases"/>
</dbReference>
<keyword evidence="3" id="KW-1185">Reference proteome</keyword>
<gene>
    <name evidence="2" type="ORF">FWILDA_LOCUS9762</name>
</gene>
<dbReference type="InterPro" id="IPR011009">
    <property type="entry name" value="Kinase-like_dom_sf"/>
</dbReference>
<dbReference type="GO" id="GO:0005524">
    <property type="term" value="F:ATP binding"/>
    <property type="evidence" value="ECO:0007669"/>
    <property type="project" value="InterPro"/>
</dbReference>